<comment type="caution">
    <text evidence="2">The sequence shown here is derived from an EMBL/GenBank/DDBJ whole genome shotgun (WGS) entry which is preliminary data.</text>
</comment>
<dbReference type="InterPro" id="IPR007354">
    <property type="entry name" value="CruF-like"/>
</dbReference>
<evidence type="ECO:0000313" key="2">
    <source>
        <dbReference type="EMBL" id="OGF25621.1"/>
    </source>
</evidence>
<feature type="transmembrane region" description="Helical" evidence="1">
    <location>
        <begin position="75"/>
        <end position="104"/>
    </location>
</feature>
<dbReference type="EMBL" id="MFGB01000020">
    <property type="protein sequence ID" value="OGF25621.1"/>
    <property type="molecule type" value="Genomic_DNA"/>
</dbReference>
<gene>
    <name evidence="2" type="ORF">A2227_00210</name>
</gene>
<feature type="transmembrane region" description="Helical" evidence="1">
    <location>
        <begin position="149"/>
        <end position="173"/>
    </location>
</feature>
<proteinExistence type="predicted"/>
<reference evidence="2 3" key="1">
    <citation type="journal article" date="2016" name="Nat. Commun.">
        <title>Thousands of microbial genomes shed light on interconnected biogeochemical processes in an aquifer system.</title>
        <authorList>
            <person name="Anantharaman K."/>
            <person name="Brown C.T."/>
            <person name="Hug L.A."/>
            <person name="Sharon I."/>
            <person name="Castelle C.J."/>
            <person name="Probst A.J."/>
            <person name="Thomas B.C."/>
            <person name="Singh A."/>
            <person name="Wilkins M.J."/>
            <person name="Karaoz U."/>
            <person name="Brodie E.L."/>
            <person name="Williams K.H."/>
            <person name="Hubbard S.S."/>
            <person name="Banfield J.F."/>
        </authorList>
    </citation>
    <scope>NUCLEOTIDE SEQUENCE [LARGE SCALE GENOMIC DNA]</scope>
</reference>
<feature type="transmembrane region" description="Helical" evidence="1">
    <location>
        <begin position="199"/>
        <end position="219"/>
    </location>
</feature>
<feature type="transmembrane region" description="Helical" evidence="1">
    <location>
        <begin position="116"/>
        <end position="137"/>
    </location>
</feature>
<feature type="transmembrane region" description="Helical" evidence="1">
    <location>
        <begin position="18"/>
        <end position="36"/>
    </location>
</feature>
<evidence type="ECO:0008006" key="4">
    <source>
        <dbReference type="Google" id="ProtNLM"/>
    </source>
</evidence>
<keyword evidence="1" id="KW-0472">Membrane</keyword>
<evidence type="ECO:0000313" key="3">
    <source>
        <dbReference type="Proteomes" id="UP000178367"/>
    </source>
</evidence>
<dbReference type="Proteomes" id="UP000178367">
    <property type="component" value="Unassembled WGS sequence"/>
</dbReference>
<protein>
    <recommendedName>
        <fullName evidence="4">Carotenoid biosynthesis protein</fullName>
    </recommendedName>
</protein>
<keyword evidence="1" id="KW-0812">Transmembrane</keyword>
<dbReference type="AlphaFoldDB" id="A0A1F5SH74"/>
<name>A0A1F5SH74_9BACT</name>
<evidence type="ECO:0000256" key="1">
    <source>
        <dbReference type="SAM" id="Phobius"/>
    </source>
</evidence>
<dbReference type="PANTHER" id="PTHR39419">
    <property type="entry name" value="SLL0814 PROTEIN"/>
    <property type="match status" value="1"/>
</dbReference>
<feature type="transmembrane region" description="Helical" evidence="1">
    <location>
        <begin position="255"/>
        <end position="274"/>
    </location>
</feature>
<dbReference type="Pfam" id="PF04240">
    <property type="entry name" value="Caroten_synth"/>
    <property type="match status" value="1"/>
</dbReference>
<dbReference type="STRING" id="1797994.A2227_00210"/>
<dbReference type="PANTHER" id="PTHR39419:SF1">
    <property type="entry name" value="SLL0814 PROTEIN"/>
    <property type="match status" value="1"/>
</dbReference>
<sequence>MVKLNCKLQTMKLLNQKLIWGLFIISVGFTVIGNAFDAGLGSVAGKPLLLLNYVLPFLAVYAHALYVLGTGRSLFFLGLSFFTGLSFEMIGVNFGTAFGSFYSYAMPGPSLAGVPLVIPLFWFVFIYTVYGSVNAFIRIKGGTLPVRGTGGFGFLSALVLLDAFLVTAIDLVMEPVMVGWEKWTWTGTGPYFGIPTENFLGWFLVALIVSGIYRAFEYYKPGNEPDRTDRATYIPLMGLISIYASFTLYAFMVPIFSLGLISAFVYLPLIFFLLNAAGNALKKQAPVIIKTDR</sequence>
<accession>A0A1F5SH74</accession>
<feature type="transmembrane region" description="Helical" evidence="1">
    <location>
        <begin position="231"/>
        <end position="249"/>
    </location>
</feature>
<keyword evidence="1" id="KW-1133">Transmembrane helix</keyword>
<feature type="transmembrane region" description="Helical" evidence="1">
    <location>
        <begin position="48"/>
        <end position="68"/>
    </location>
</feature>
<organism evidence="2 3">
    <name type="scientific">Candidatus Falkowbacteria bacterium RIFOXYA2_FULL_47_19</name>
    <dbReference type="NCBI Taxonomy" id="1797994"/>
    <lineage>
        <taxon>Bacteria</taxon>
        <taxon>Candidatus Falkowiibacteriota</taxon>
    </lineage>
</organism>